<dbReference type="Proteomes" id="UP000002058">
    <property type="component" value="Unassembled WGS sequence"/>
</dbReference>
<dbReference type="InterPro" id="IPR019999">
    <property type="entry name" value="Anth_synth_I-like"/>
</dbReference>
<dbReference type="SUPFAM" id="SSF52317">
    <property type="entry name" value="Class I glutamine amidotransferase-like"/>
    <property type="match status" value="1"/>
</dbReference>
<dbReference type="InterPro" id="IPR005801">
    <property type="entry name" value="ADC_synthase"/>
</dbReference>
<sequence>MSLNLNPRRVKILYLASCEGESLVPLLRRELPALVEVWHPETYLDFEDIVNHCLAYDAIVTGPGPHHRAVGGIIFHLWRVEKPLLGFGKSFHPFVILHGGESELFADPVPRTRTIFKHSATDIFTNIKEFAMTITQTASDAKIRHPMEEPDADTDHPERWEPSSQCPNLVPLAWCPLPESNSSKLMAARHKSKPLWAVQLCIETSKSWKIVDSILKNWWEAVKPHISLCPTGMFVDTRKNKVARGLRKWCAPFNKVLYRVMKLENLESESICEVMGVPNSQNFLIKTPRYSIIPVVSDGSWTLEYSVMGGVALVRKAAQPKSGPVQEDAWDAIGVEIFDALRFVIDRSKATGGHPEIPFWGGFLGFFSYEMCIDKWEINVKPTHDEEYDAVFLWTERSIVINNETGEIFIQSIRRSDDEWLDSTARRLVEFSKHPGLNNILFKLTGTSQTPAERANNILRMKYSQDELTNMVVEHSEIVTPNKARYTQKISRCKQYLEASNPGELHLADQTVIKLPACKDDGWLKLRAWILYKQLAKLAPGPYSAYVGLEKVRVISSSLERHIQWDRAHKVEVKPAESSGAKADDPHLKALSDSFERLTTAVASDHENINQQRGNGARKGGSGRSNDNTGSHVYSREIGSKDGKD</sequence>
<dbReference type="GO" id="GO:0008153">
    <property type="term" value="P:4-aminobenzoate biosynthetic process"/>
    <property type="evidence" value="ECO:0007669"/>
    <property type="project" value="TreeGrafter"/>
</dbReference>
<dbReference type="GO" id="GO:0000162">
    <property type="term" value="P:L-tryptophan biosynthetic process"/>
    <property type="evidence" value="ECO:0007669"/>
    <property type="project" value="TreeGrafter"/>
</dbReference>
<dbReference type="Gene3D" id="3.60.120.10">
    <property type="entry name" value="Anthranilate synthase"/>
    <property type="match status" value="1"/>
</dbReference>
<dbReference type="PANTHER" id="PTHR11236">
    <property type="entry name" value="AMINOBENZOATE/ANTHRANILATE SYNTHASE"/>
    <property type="match status" value="1"/>
</dbReference>
<dbReference type="VEuPathDB" id="FungiDB:UREG_03054"/>
<reference evidence="4" key="1">
    <citation type="journal article" date="2009" name="Genome Res.">
        <title>Comparative genomic analyses of the human fungal pathogens Coccidioides and their relatives.</title>
        <authorList>
            <person name="Sharpton T.J."/>
            <person name="Stajich J.E."/>
            <person name="Rounsley S.D."/>
            <person name="Gardner M.J."/>
            <person name="Wortman J.R."/>
            <person name="Jordar V.S."/>
            <person name="Maiti R."/>
            <person name="Kodira C.D."/>
            <person name="Neafsey D.E."/>
            <person name="Zeng Q."/>
            <person name="Hung C.-Y."/>
            <person name="McMahan C."/>
            <person name="Muszewska A."/>
            <person name="Grynberg M."/>
            <person name="Mandel M.A."/>
            <person name="Kellner E.M."/>
            <person name="Barker B.M."/>
            <person name="Galgiani J.N."/>
            <person name="Orbach M.J."/>
            <person name="Kirkland T.N."/>
            <person name="Cole G.T."/>
            <person name="Henn M.R."/>
            <person name="Birren B.W."/>
            <person name="Taylor J.W."/>
        </authorList>
    </citation>
    <scope>NUCLEOTIDE SEQUENCE [LARGE SCALE GENOMIC DNA]</scope>
    <source>
        <strain evidence="4">UAMH 1704</strain>
    </source>
</reference>
<dbReference type="InParanoid" id="C4JNZ5"/>
<protein>
    <recommendedName>
        <fullName evidence="2">Anthranilate synthase component I N-terminal domain-containing protein</fullName>
    </recommendedName>
</protein>
<evidence type="ECO:0000313" key="4">
    <source>
        <dbReference type="Proteomes" id="UP000002058"/>
    </source>
</evidence>
<feature type="domain" description="Anthranilate synthase component I N-terminal" evidence="2">
    <location>
        <begin position="289"/>
        <end position="410"/>
    </location>
</feature>
<evidence type="ECO:0000313" key="3">
    <source>
        <dbReference type="EMBL" id="EEP78209.1"/>
    </source>
</evidence>
<dbReference type="InterPro" id="IPR029062">
    <property type="entry name" value="Class_I_gatase-like"/>
</dbReference>
<dbReference type="eggNOG" id="KOG1224">
    <property type="taxonomic scope" value="Eukaryota"/>
</dbReference>
<dbReference type="STRING" id="336963.C4JNZ5"/>
<dbReference type="GO" id="GO:0046820">
    <property type="term" value="F:4-amino-4-deoxychorismate synthase activity"/>
    <property type="evidence" value="ECO:0007669"/>
    <property type="project" value="TreeGrafter"/>
</dbReference>
<dbReference type="RefSeq" id="XP_002543538.1">
    <property type="nucleotide sequence ID" value="XM_002543492.1"/>
</dbReference>
<dbReference type="EMBL" id="CH476616">
    <property type="protein sequence ID" value="EEP78209.1"/>
    <property type="molecule type" value="Genomic_DNA"/>
</dbReference>
<feature type="compositionally biased region" description="Basic and acidic residues" evidence="1">
    <location>
        <begin position="634"/>
        <end position="645"/>
    </location>
</feature>
<dbReference type="InterPro" id="IPR006805">
    <property type="entry name" value="Anth_synth_I_N"/>
</dbReference>
<dbReference type="Pfam" id="PF04715">
    <property type="entry name" value="Anth_synt_I_N"/>
    <property type="match status" value="1"/>
</dbReference>
<accession>C4JNZ5</accession>
<dbReference type="Gene3D" id="3.40.50.880">
    <property type="match status" value="1"/>
</dbReference>
<organism evidence="3 4">
    <name type="scientific">Uncinocarpus reesii (strain UAMH 1704)</name>
    <dbReference type="NCBI Taxonomy" id="336963"/>
    <lineage>
        <taxon>Eukaryota</taxon>
        <taxon>Fungi</taxon>
        <taxon>Dikarya</taxon>
        <taxon>Ascomycota</taxon>
        <taxon>Pezizomycotina</taxon>
        <taxon>Eurotiomycetes</taxon>
        <taxon>Eurotiomycetidae</taxon>
        <taxon>Onygenales</taxon>
        <taxon>Onygenaceae</taxon>
        <taxon>Uncinocarpus</taxon>
    </lineage>
</organism>
<keyword evidence="4" id="KW-1185">Reference proteome</keyword>
<name>C4JNZ5_UNCRE</name>
<gene>
    <name evidence="3" type="ORF">UREG_03054</name>
</gene>
<dbReference type="AlphaFoldDB" id="C4JNZ5"/>
<dbReference type="OrthoDB" id="64220at2759"/>
<dbReference type="SUPFAM" id="SSF56322">
    <property type="entry name" value="ADC synthase"/>
    <property type="match status" value="1"/>
</dbReference>
<dbReference type="GO" id="GO:0005737">
    <property type="term" value="C:cytoplasm"/>
    <property type="evidence" value="ECO:0007669"/>
    <property type="project" value="TreeGrafter"/>
</dbReference>
<feature type="region of interest" description="Disordered" evidence="1">
    <location>
        <begin position="601"/>
        <end position="645"/>
    </location>
</feature>
<dbReference type="HOGENOM" id="CLU_424648_0_0_1"/>
<dbReference type="GeneID" id="8439401"/>
<dbReference type="KEGG" id="ure:UREG_03054"/>
<evidence type="ECO:0000259" key="2">
    <source>
        <dbReference type="Pfam" id="PF04715"/>
    </source>
</evidence>
<dbReference type="PANTHER" id="PTHR11236:SF18">
    <property type="entry name" value="AMINODEOXYCHORISMATE SYNTHASE"/>
    <property type="match status" value="1"/>
</dbReference>
<evidence type="ECO:0000256" key="1">
    <source>
        <dbReference type="SAM" id="MobiDB-lite"/>
    </source>
</evidence>
<proteinExistence type="predicted"/>